<comment type="subcellular location">
    <subcellularLocation>
        <location evidence="1">Membrane</location>
        <topology evidence="1">Multi-pass membrane protein</topology>
    </subcellularLocation>
</comment>
<keyword evidence="4 6" id="KW-1133">Transmembrane helix</keyword>
<feature type="transmembrane region" description="Helical" evidence="6">
    <location>
        <begin position="192"/>
        <end position="216"/>
    </location>
</feature>
<reference evidence="8 9" key="1">
    <citation type="submission" date="2016-04" db="EMBL/GenBank/DDBJ databases">
        <title>A degradative enzymes factory behind the ericoid mycorrhizal symbiosis.</title>
        <authorList>
            <consortium name="DOE Joint Genome Institute"/>
            <person name="Martino E."/>
            <person name="Morin E."/>
            <person name="Grelet G."/>
            <person name="Kuo A."/>
            <person name="Kohler A."/>
            <person name="Daghino S."/>
            <person name="Barry K."/>
            <person name="Choi C."/>
            <person name="Cichocki N."/>
            <person name="Clum A."/>
            <person name="Copeland A."/>
            <person name="Hainaut M."/>
            <person name="Haridas S."/>
            <person name="Labutti K."/>
            <person name="Lindquist E."/>
            <person name="Lipzen A."/>
            <person name="Khouja H.-R."/>
            <person name="Murat C."/>
            <person name="Ohm R."/>
            <person name="Olson A."/>
            <person name="Spatafora J."/>
            <person name="Veneault-Fourrey C."/>
            <person name="Henrissat B."/>
            <person name="Grigoriev I."/>
            <person name="Martin F."/>
            <person name="Perotto S."/>
        </authorList>
    </citation>
    <scope>NUCLEOTIDE SEQUENCE [LARGE SCALE GENOMIC DNA]</scope>
    <source>
        <strain evidence="8 9">F</strain>
    </source>
</reference>
<dbReference type="InterPro" id="IPR020846">
    <property type="entry name" value="MFS_dom"/>
</dbReference>
<proteinExistence type="predicted"/>
<feature type="transmembrane region" description="Helical" evidence="6">
    <location>
        <begin position="168"/>
        <end position="186"/>
    </location>
</feature>
<feature type="transmembrane region" description="Helical" evidence="6">
    <location>
        <begin position="488"/>
        <end position="508"/>
    </location>
</feature>
<dbReference type="SUPFAM" id="SSF103473">
    <property type="entry name" value="MFS general substrate transporter"/>
    <property type="match status" value="1"/>
</dbReference>
<evidence type="ECO:0000256" key="4">
    <source>
        <dbReference type="ARBA" id="ARBA00022989"/>
    </source>
</evidence>
<evidence type="ECO:0000313" key="8">
    <source>
        <dbReference type="EMBL" id="PMD40676.1"/>
    </source>
</evidence>
<evidence type="ECO:0000259" key="7">
    <source>
        <dbReference type="PROSITE" id="PS50850"/>
    </source>
</evidence>
<feature type="domain" description="Major facilitator superfamily (MFS) profile" evidence="7">
    <location>
        <begin position="95"/>
        <end position="513"/>
    </location>
</feature>
<dbReference type="GO" id="GO:0016020">
    <property type="term" value="C:membrane"/>
    <property type="evidence" value="ECO:0007669"/>
    <property type="project" value="UniProtKB-SubCell"/>
</dbReference>
<evidence type="ECO:0000256" key="2">
    <source>
        <dbReference type="ARBA" id="ARBA00022448"/>
    </source>
</evidence>
<evidence type="ECO:0000256" key="6">
    <source>
        <dbReference type="SAM" id="Phobius"/>
    </source>
</evidence>
<evidence type="ECO:0000313" key="9">
    <source>
        <dbReference type="Proteomes" id="UP000235786"/>
    </source>
</evidence>
<keyword evidence="2" id="KW-0813">Transport</keyword>
<feature type="transmembrane region" description="Helical" evidence="6">
    <location>
        <begin position="330"/>
        <end position="349"/>
    </location>
</feature>
<dbReference type="Pfam" id="PF07690">
    <property type="entry name" value="MFS_1"/>
    <property type="match status" value="1"/>
</dbReference>
<evidence type="ECO:0000256" key="1">
    <source>
        <dbReference type="ARBA" id="ARBA00004141"/>
    </source>
</evidence>
<feature type="transmembrane region" description="Helical" evidence="6">
    <location>
        <begin position="260"/>
        <end position="282"/>
    </location>
</feature>
<name>A0A2J6RQ83_HYAVF</name>
<dbReference type="Gene3D" id="1.20.1250.20">
    <property type="entry name" value="MFS general substrate transporter like domains"/>
    <property type="match status" value="2"/>
</dbReference>
<feature type="transmembrane region" description="Helical" evidence="6">
    <location>
        <begin position="228"/>
        <end position="248"/>
    </location>
</feature>
<gene>
    <name evidence="8" type="ORF">L207DRAFT_488562</name>
</gene>
<organism evidence="8 9">
    <name type="scientific">Hyaloscypha variabilis (strain UAMH 11265 / GT02V1 / F)</name>
    <name type="common">Meliniomyces variabilis</name>
    <dbReference type="NCBI Taxonomy" id="1149755"/>
    <lineage>
        <taxon>Eukaryota</taxon>
        <taxon>Fungi</taxon>
        <taxon>Dikarya</taxon>
        <taxon>Ascomycota</taxon>
        <taxon>Pezizomycotina</taxon>
        <taxon>Leotiomycetes</taxon>
        <taxon>Helotiales</taxon>
        <taxon>Hyaloscyphaceae</taxon>
        <taxon>Hyaloscypha</taxon>
        <taxon>Hyaloscypha variabilis</taxon>
    </lineage>
</organism>
<feature type="transmembrane region" description="Helical" evidence="6">
    <location>
        <begin position="369"/>
        <end position="388"/>
    </location>
</feature>
<dbReference type="OrthoDB" id="2985014at2759"/>
<keyword evidence="3 6" id="KW-0812">Transmembrane</keyword>
<accession>A0A2J6RQ83</accession>
<dbReference type="InterPro" id="IPR036259">
    <property type="entry name" value="MFS_trans_sf"/>
</dbReference>
<feature type="transmembrane region" description="Helical" evidence="6">
    <location>
        <begin position="455"/>
        <end position="476"/>
    </location>
</feature>
<dbReference type="PANTHER" id="PTHR43791:SF91">
    <property type="entry name" value="MAJOR FACILITATOR SUPERFAMILY (MFS) PROFILE DOMAIN-CONTAINING PROTEIN-RELATED"/>
    <property type="match status" value="1"/>
</dbReference>
<feature type="transmembrane region" description="Helical" evidence="6">
    <location>
        <begin position="397"/>
        <end position="416"/>
    </location>
</feature>
<dbReference type="AlphaFoldDB" id="A0A2J6RQ83"/>
<evidence type="ECO:0000256" key="3">
    <source>
        <dbReference type="ARBA" id="ARBA00022692"/>
    </source>
</evidence>
<sequence length="552" mass="61628">MASPTEKDLIDITANSGNESSSSIGLGSKGATTTAWEQPQLDNAHLHYVKRGQEIADDALSTDSIVGYEAERMRARSLLTFEEEKRLLRRIDWHIMPLCAIAFLLKNIDSTNVSNARIMNTGTHRNILTQLGMSSNEFNFVSTIYYIPYIIAESPSNLFIKRMLPSRWLSRIIVSWGVVMACHAAVKNKEGLYAARFFLGLAEAGLFPGVILQLCYWYRPDEMSRRLLYFYILGNFSTVISGVLAYAFDGVSGERGLSGWQWLFLVEGLITIVFGVILYFTLPDFPPTAKWLTEKEKAFIQARLPKNAPREAESNFDFREIITSLKDLKMWLFTLCWATFTVGTTGLTFYQPTVVANLGFTSISKSQLLNIPTAFLTVGIIAGFGLWADTARLPRPLFPLLFLIIIMACYAVLYTFPSTGGVYAATIIASAFASSWYPMMWPWRVQTTSRATGSAFSIGFVNSYGQIGGALGPQIFRSQYAPHYTVSFAVAMALVGAAILCNLGTWWVTRRTEEETRILKLERIKAGKRGETVLEDVEIEEEKREIGRGGGV</sequence>
<dbReference type="Proteomes" id="UP000235786">
    <property type="component" value="Unassembled WGS sequence"/>
</dbReference>
<evidence type="ECO:0000256" key="5">
    <source>
        <dbReference type="ARBA" id="ARBA00023136"/>
    </source>
</evidence>
<dbReference type="GO" id="GO:0022857">
    <property type="term" value="F:transmembrane transporter activity"/>
    <property type="evidence" value="ECO:0007669"/>
    <property type="project" value="InterPro"/>
</dbReference>
<dbReference type="InterPro" id="IPR011701">
    <property type="entry name" value="MFS"/>
</dbReference>
<protein>
    <submittedName>
        <fullName evidence="8">Pantothenate transporter</fullName>
    </submittedName>
</protein>
<dbReference type="PANTHER" id="PTHR43791">
    <property type="entry name" value="PERMEASE-RELATED"/>
    <property type="match status" value="1"/>
</dbReference>
<dbReference type="FunFam" id="1.20.1250.20:FF:000018">
    <property type="entry name" value="MFS transporter permease"/>
    <property type="match status" value="1"/>
</dbReference>
<dbReference type="PROSITE" id="PS50850">
    <property type="entry name" value="MFS"/>
    <property type="match status" value="1"/>
</dbReference>
<keyword evidence="9" id="KW-1185">Reference proteome</keyword>
<feature type="transmembrane region" description="Helical" evidence="6">
    <location>
        <begin position="422"/>
        <end position="443"/>
    </location>
</feature>
<keyword evidence="5 6" id="KW-0472">Membrane</keyword>
<dbReference type="EMBL" id="KZ613945">
    <property type="protein sequence ID" value="PMD40676.1"/>
    <property type="molecule type" value="Genomic_DNA"/>
</dbReference>